<dbReference type="GO" id="GO:0016799">
    <property type="term" value="F:hydrolase activity, hydrolyzing N-glycosyl compounds"/>
    <property type="evidence" value="ECO:0007669"/>
    <property type="project" value="TreeGrafter"/>
</dbReference>
<gene>
    <name evidence="3" type="ORF">FC82_GL002329</name>
</gene>
<comment type="caution">
    <text evidence="3">The sequence shown here is derived from an EMBL/GenBank/DDBJ whole genome shotgun (WGS) entry which is preliminary data.</text>
</comment>
<dbReference type="Proteomes" id="UP000051845">
    <property type="component" value="Unassembled WGS sequence"/>
</dbReference>
<dbReference type="InterPro" id="IPR031100">
    <property type="entry name" value="LOG_fam"/>
</dbReference>
<dbReference type="STRING" id="33960.TY91_06140"/>
<comment type="similarity">
    <text evidence="1 2">Belongs to the LOG family.</text>
</comment>
<sequence>MSETGKNIGVFCGSNHGLNPHFTDAAQVVGTYIADHGDTLVYGGGSKGLMGTVATAASARNGKIIGVMPRFLIQRGISDQHISEFIETDTMDERKTKMMQLCDAFIVLPGGFGTLEEFNSLLSWSQMDLHQDPIVLYNVDGFFNPMTAMLENSYNAGFAPAGNRALYLSTDSLEDMVAFFDNFKHVLPDKYTN</sequence>
<evidence type="ECO:0000256" key="2">
    <source>
        <dbReference type="RuleBase" id="RU363015"/>
    </source>
</evidence>
<evidence type="ECO:0000256" key="1">
    <source>
        <dbReference type="ARBA" id="ARBA00006763"/>
    </source>
</evidence>
<dbReference type="SUPFAM" id="SSF102405">
    <property type="entry name" value="MCP/YpsA-like"/>
    <property type="match status" value="1"/>
</dbReference>
<protein>
    <recommendedName>
        <fullName evidence="2">Cytokinin riboside 5'-monophosphate phosphoribohydrolase</fullName>
        <ecNumber evidence="2">3.2.2.n1</ecNumber>
    </recommendedName>
</protein>
<reference evidence="3 4" key="1">
    <citation type="journal article" date="2015" name="Genome Announc.">
        <title>Expanding the biotechnology potential of lactobacilli through comparative genomics of 213 strains and associated genera.</title>
        <authorList>
            <person name="Sun Z."/>
            <person name="Harris H.M."/>
            <person name="McCann A."/>
            <person name="Guo C."/>
            <person name="Argimon S."/>
            <person name="Zhang W."/>
            <person name="Yang X."/>
            <person name="Jeffery I.B."/>
            <person name="Cooney J.C."/>
            <person name="Kagawa T.F."/>
            <person name="Liu W."/>
            <person name="Song Y."/>
            <person name="Salvetti E."/>
            <person name="Wrobel A."/>
            <person name="Rasinkangas P."/>
            <person name="Parkhill J."/>
            <person name="Rea M.C."/>
            <person name="O'Sullivan O."/>
            <person name="Ritari J."/>
            <person name="Douillard F.P."/>
            <person name="Paul Ross R."/>
            <person name="Yang R."/>
            <person name="Briner A.E."/>
            <person name="Felis G.E."/>
            <person name="de Vos W.M."/>
            <person name="Barrangou R."/>
            <person name="Klaenhammer T.R."/>
            <person name="Caufield P.W."/>
            <person name="Cui Y."/>
            <person name="Zhang H."/>
            <person name="O'Toole P.W."/>
        </authorList>
    </citation>
    <scope>NUCLEOTIDE SEQUENCE [LARGE SCALE GENOMIC DNA]</scope>
    <source>
        <strain evidence="3 4">DSM 20515</strain>
    </source>
</reference>
<dbReference type="GO" id="GO:0009691">
    <property type="term" value="P:cytokinin biosynthetic process"/>
    <property type="evidence" value="ECO:0007669"/>
    <property type="project" value="UniProtKB-UniRule"/>
</dbReference>
<dbReference type="EC" id="3.2.2.n1" evidence="2"/>
<dbReference type="EMBL" id="AYYR01000053">
    <property type="protein sequence ID" value="KRM75457.1"/>
    <property type="molecule type" value="Genomic_DNA"/>
</dbReference>
<evidence type="ECO:0000313" key="3">
    <source>
        <dbReference type="EMBL" id="KRM75457.1"/>
    </source>
</evidence>
<keyword evidence="2" id="KW-0203">Cytokinin biosynthesis</keyword>
<dbReference type="PANTHER" id="PTHR31223:SF70">
    <property type="entry name" value="LOG FAMILY PROTEIN YJL055W"/>
    <property type="match status" value="1"/>
</dbReference>
<organism evidence="3 4">
    <name type="scientific">Secundilactobacillus collinoides DSM 20515 = JCM 1123</name>
    <dbReference type="NCBI Taxonomy" id="1423733"/>
    <lineage>
        <taxon>Bacteria</taxon>
        <taxon>Bacillati</taxon>
        <taxon>Bacillota</taxon>
        <taxon>Bacilli</taxon>
        <taxon>Lactobacillales</taxon>
        <taxon>Lactobacillaceae</taxon>
        <taxon>Secundilactobacillus</taxon>
    </lineage>
</organism>
<dbReference type="AlphaFoldDB" id="A0A0R2B845"/>
<name>A0A0R2B845_SECCO</name>
<dbReference type="NCBIfam" id="TIGR00730">
    <property type="entry name" value="Rossman fold protein, TIGR00730 family"/>
    <property type="match status" value="1"/>
</dbReference>
<accession>A0A0R2B845</accession>
<proteinExistence type="inferred from homology"/>
<dbReference type="GO" id="GO:0005829">
    <property type="term" value="C:cytosol"/>
    <property type="evidence" value="ECO:0007669"/>
    <property type="project" value="TreeGrafter"/>
</dbReference>
<evidence type="ECO:0000313" key="4">
    <source>
        <dbReference type="Proteomes" id="UP000051845"/>
    </source>
</evidence>
<dbReference type="InterPro" id="IPR005269">
    <property type="entry name" value="LOG"/>
</dbReference>
<dbReference type="RefSeq" id="WP_056996832.1">
    <property type="nucleotide sequence ID" value="NZ_AYYR01000053.1"/>
</dbReference>
<dbReference type="PANTHER" id="PTHR31223">
    <property type="entry name" value="LOG FAMILY PROTEIN YJL055W"/>
    <property type="match status" value="1"/>
</dbReference>
<dbReference type="Pfam" id="PF03641">
    <property type="entry name" value="Lysine_decarbox"/>
    <property type="match status" value="1"/>
</dbReference>
<dbReference type="Gene3D" id="3.40.50.450">
    <property type="match status" value="1"/>
</dbReference>
<dbReference type="PATRIC" id="fig|1423733.4.peg.2444"/>
<keyword evidence="2" id="KW-0378">Hydrolase</keyword>